<sequence length="88" mass="9771">MGEETRRQERRIDAEKRAVSSLLFRIIRSHSTPVANSTASDEATAAAAAGQQNFASRKRRETKKREKSSSSCVSHCFLVMGHGKAFVF</sequence>
<dbReference type="WormBase" id="F55C7.2">
    <property type="protein sequence ID" value="CE11170"/>
    <property type="gene ID" value="WBGene00018868"/>
</dbReference>
<evidence type="ECO:0000313" key="2">
    <source>
        <dbReference type="EMBL" id="CCD63875.1"/>
    </source>
</evidence>
<feature type="compositionally biased region" description="Low complexity" evidence="1">
    <location>
        <begin position="35"/>
        <end position="55"/>
    </location>
</feature>
<evidence type="ECO:0000313" key="3">
    <source>
        <dbReference type="Proteomes" id="UP000001940"/>
    </source>
</evidence>
<evidence type="ECO:0000313" key="4">
    <source>
        <dbReference type="WormBase" id="F55C7.2"/>
    </source>
</evidence>
<dbReference type="GeneID" id="186288"/>
<keyword evidence="3" id="KW-1185">Reference proteome</keyword>
<dbReference type="RefSeq" id="NP_491288.1">
    <property type="nucleotide sequence ID" value="NM_058887.1"/>
</dbReference>
<feature type="region of interest" description="Disordered" evidence="1">
    <location>
        <begin position="34"/>
        <end position="70"/>
    </location>
</feature>
<dbReference type="AGR" id="WB:WBGene00018868"/>
<reference evidence="2 3" key="1">
    <citation type="journal article" date="1998" name="Science">
        <title>Genome sequence of the nematode C. elegans: a platform for investigating biology.</title>
        <authorList>
            <consortium name="The C. elegans sequencing consortium"/>
            <person name="Sulson J.E."/>
            <person name="Waterston R."/>
        </authorList>
    </citation>
    <scope>NUCLEOTIDE SEQUENCE [LARGE SCALE GENOMIC DNA]</scope>
    <source>
        <strain evidence="2 3">Bristol N2</strain>
    </source>
</reference>
<name>P91335_CAEEL</name>
<accession>P91335</accession>
<gene>
    <name evidence="2" type="ORF">CELE_F55C7.2</name>
    <name evidence="2 4" type="ORF">F55C7.2</name>
</gene>
<dbReference type="PaxDb" id="6239-F55C7.2"/>
<dbReference type="CTD" id="186288"/>
<evidence type="ECO:0000256" key="1">
    <source>
        <dbReference type="SAM" id="MobiDB-lite"/>
    </source>
</evidence>
<dbReference type="Proteomes" id="UP000001940">
    <property type="component" value="Chromosome I"/>
</dbReference>
<proteinExistence type="predicted"/>
<dbReference type="InParanoid" id="P91335"/>
<dbReference type="EMBL" id="BX284601">
    <property type="protein sequence ID" value="CCD63875.1"/>
    <property type="molecule type" value="Genomic_DNA"/>
</dbReference>
<dbReference type="Bgee" id="WBGene00018868">
    <property type="expression patterns" value="Expressed in pharyngeal muscle cell (C elegans) and 2 other cell types or tissues"/>
</dbReference>
<dbReference type="PIR" id="T34429">
    <property type="entry name" value="T34429"/>
</dbReference>
<dbReference type="KEGG" id="cel:CELE_F55C7.2"/>
<dbReference type="UCSC" id="F55C7.2">
    <property type="organism name" value="c. elegans"/>
</dbReference>
<dbReference type="HOGENOM" id="CLU_2471102_0_0_1"/>
<organism evidence="2 3">
    <name type="scientific">Caenorhabditis elegans</name>
    <dbReference type="NCBI Taxonomy" id="6239"/>
    <lineage>
        <taxon>Eukaryota</taxon>
        <taxon>Metazoa</taxon>
        <taxon>Ecdysozoa</taxon>
        <taxon>Nematoda</taxon>
        <taxon>Chromadorea</taxon>
        <taxon>Rhabditida</taxon>
        <taxon>Rhabditina</taxon>
        <taxon>Rhabditomorpha</taxon>
        <taxon>Rhabditoidea</taxon>
        <taxon>Rhabditidae</taxon>
        <taxon>Peloderinae</taxon>
        <taxon>Caenorhabditis</taxon>
    </lineage>
</organism>
<dbReference type="OrthoDB" id="10256089at2759"/>
<dbReference type="AlphaFoldDB" id="P91335"/>
<protein>
    <submittedName>
        <fullName evidence="2">Uncharacterized protein</fullName>
    </submittedName>
</protein>